<evidence type="ECO:0000313" key="3">
    <source>
        <dbReference type="Proteomes" id="UP000297891"/>
    </source>
</evidence>
<sequence>MFPNRFIFRLGKFGSFLALDVVLSVVANLSFFSLYLNQPIRPSLIIFYISSVWALYLADHLWDAFREKERVSDRGKFYLSFRQEIVSFLIFLVFTSLFIGIHFEFSFLEKNLPLLIAFVFSIYLIVKNHSPIPKEILVSAFYCLGLLAPFGSFGGLDLVFWIFFIHVFANVLLTYNTDREFDLLHNTFTMTRYLKPKTVKTLTQILLGLGSFCLLWASIWGNLSFWFLLGLGFTYIWLGVCSFLTGREHPFKSFCELSYLPMFLPQIFFFFSLLP</sequence>
<evidence type="ECO:0008006" key="4">
    <source>
        <dbReference type="Google" id="ProtNLM"/>
    </source>
</evidence>
<dbReference type="RefSeq" id="WP_100792058.1">
    <property type="nucleotide sequence ID" value="NZ_RQFP01000009.1"/>
</dbReference>
<gene>
    <name evidence="2" type="ORF">EHQ30_12830</name>
</gene>
<feature type="transmembrane region" description="Helical" evidence="1">
    <location>
        <begin position="45"/>
        <end position="65"/>
    </location>
</feature>
<feature type="transmembrane region" description="Helical" evidence="1">
    <location>
        <begin position="12"/>
        <end position="33"/>
    </location>
</feature>
<feature type="transmembrane region" description="Helical" evidence="1">
    <location>
        <begin position="85"/>
        <end position="105"/>
    </location>
</feature>
<keyword evidence="3" id="KW-1185">Reference proteome</keyword>
<reference evidence="2" key="1">
    <citation type="journal article" date="2019" name="PLoS Negl. Trop. Dis.">
        <title>Revisiting the worldwide diversity of Leptospira species in the environment.</title>
        <authorList>
            <person name="Vincent A.T."/>
            <person name="Schiettekatte O."/>
            <person name="Bourhy P."/>
            <person name="Veyrier F.J."/>
            <person name="Picardeau M."/>
        </authorList>
    </citation>
    <scope>NUCLEOTIDE SEQUENCE [LARGE SCALE GENOMIC DNA]</scope>
    <source>
        <strain evidence="2">201800277</strain>
    </source>
</reference>
<feature type="transmembrane region" description="Helical" evidence="1">
    <location>
        <begin position="158"/>
        <end position="177"/>
    </location>
</feature>
<dbReference type="AlphaFoldDB" id="A0A2M9XXS8"/>
<dbReference type="OrthoDB" id="345074at2"/>
<protein>
    <recommendedName>
        <fullName evidence="4">Prenyltransferase</fullName>
    </recommendedName>
</protein>
<proteinExistence type="predicted"/>
<evidence type="ECO:0000256" key="1">
    <source>
        <dbReference type="SAM" id="Phobius"/>
    </source>
</evidence>
<name>A0A2M9XXS8_9LEPT</name>
<feature type="transmembrane region" description="Helical" evidence="1">
    <location>
        <begin position="225"/>
        <end position="245"/>
    </location>
</feature>
<keyword evidence="1" id="KW-0812">Transmembrane</keyword>
<feature type="transmembrane region" description="Helical" evidence="1">
    <location>
        <begin position="198"/>
        <end position="219"/>
    </location>
</feature>
<feature type="transmembrane region" description="Helical" evidence="1">
    <location>
        <begin position="257"/>
        <end position="274"/>
    </location>
</feature>
<feature type="transmembrane region" description="Helical" evidence="1">
    <location>
        <begin position="135"/>
        <end position="152"/>
    </location>
</feature>
<comment type="caution">
    <text evidence="2">The sequence shown here is derived from an EMBL/GenBank/DDBJ whole genome shotgun (WGS) entry which is preliminary data.</text>
</comment>
<keyword evidence="1" id="KW-1133">Transmembrane helix</keyword>
<keyword evidence="1" id="KW-0472">Membrane</keyword>
<accession>A0A2M9XXS8</accession>
<dbReference type="Proteomes" id="UP000297891">
    <property type="component" value="Unassembled WGS sequence"/>
</dbReference>
<feature type="transmembrane region" description="Helical" evidence="1">
    <location>
        <begin position="111"/>
        <end position="126"/>
    </location>
</feature>
<dbReference type="EMBL" id="RQFP01000009">
    <property type="protein sequence ID" value="TGK92727.1"/>
    <property type="molecule type" value="Genomic_DNA"/>
</dbReference>
<organism evidence="2 3">
    <name type="scientific">Leptospira brenneri</name>
    <dbReference type="NCBI Taxonomy" id="2023182"/>
    <lineage>
        <taxon>Bacteria</taxon>
        <taxon>Pseudomonadati</taxon>
        <taxon>Spirochaetota</taxon>
        <taxon>Spirochaetia</taxon>
        <taxon>Leptospirales</taxon>
        <taxon>Leptospiraceae</taxon>
        <taxon>Leptospira</taxon>
    </lineage>
</organism>
<evidence type="ECO:0000313" key="2">
    <source>
        <dbReference type="EMBL" id="TGK92727.1"/>
    </source>
</evidence>